<feature type="domain" description="HTH tetR-type" evidence="5">
    <location>
        <begin position="1"/>
        <end position="61"/>
    </location>
</feature>
<dbReference type="InterPro" id="IPR036271">
    <property type="entry name" value="Tet_transcr_reg_TetR-rel_C_sf"/>
</dbReference>
<keyword evidence="3" id="KW-0804">Transcription</keyword>
<dbReference type="GO" id="GO:0003677">
    <property type="term" value="F:DNA binding"/>
    <property type="evidence" value="ECO:0007669"/>
    <property type="project" value="UniProtKB-UniRule"/>
</dbReference>
<dbReference type="PANTHER" id="PTHR47506:SF6">
    <property type="entry name" value="HTH-TYPE TRANSCRIPTIONAL REPRESSOR NEMR"/>
    <property type="match status" value="1"/>
</dbReference>
<dbReference type="RefSeq" id="WP_077314313.1">
    <property type="nucleotide sequence ID" value="NZ_AP024888.1"/>
</dbReference>
<dbReference type="SUPFAM" id="SSF48498">
    <property type="entry name" value="Tetracyclin repressor-like, C-terminal domain"/>
    <property type="match status" value="1"/>
</dbReference>
<dbReference type="AlphaFoldDB" id="A0A1R4B4S0"/>
<keyword evidence="1" id="KW-0805">Transcription regulation</keyword>
<accession>A0A1R4B4S0</accession>
<evidence type="ECO:0000256" key="2">
    <source>
        <dbReference type="ARBA" id="ARBA00023125"/>
    </source>
</evidence>
<dbReference type="EMBL" id="FUFT01000005">
    <property type="protein sequence ID" value="SJL83906.1"/>
    <property type="molecule type" value="Genomic_DNA"/>
</dbReference>
<keyword evidence="7" id="KW-1185">Reference proteome</keyword>
<evidence type="ECO:0000259" key="5">
    <source>
        <dbReference type="PROSITE" id="PS50977"/>
    </source>
</evidence>
<keyword evidence="2 4" id="KW-0238">DNA-binding</keyword>
<sequence length="191" mass="21614">MSKKEHILDVAQQLFNLHGYTAVGVDWIRDSAGVSKTSMYRHFAGKNKMIEAVLHRRHQDFEESLTACISKVSGCEAKLNSLLDWHLAWFKSPCFHGCMFMHATAEFKSSDTEIIHIAKHHKQWLKGLIQECLAKPDMTTTSQQAEAIMVLLEGMIVRAEFDDLPKNSDVFRDLMLSIAGLPADKALELQN</sequence>
<dbReference type="PROSITE" id="PS50977">
    <property type="entry name" value="HTH_TETR_2"/>
    <property type="match status" value="1"/>
</dbReference>
<evidence type="ECO:0000313" key="7">
    <source>
        <dbReference type="Proteomes" id="UP000189475"/>
    </source>
</evidence>
<reference evidence="6 7" key="1">
    <citation type="submission" date="2017-02" db="EMBL/GenBank/DDBJ databases">
        <authorList>
            <person name="Peterson S.W."/>
        </authorList>
    </citation>
    <scope>NUCLEOTIDE SEQUENCE [LARGE SCALE GENOMIC DNA]</scope>
    <source>
        <strain evidence="6 7">CECT 9027</strain>
    </source>
</reference>
<proteinExistence type="predicted"/>
<dbReference type="Gene3D" id="1.10.357.10">
    <property type="entry name" value="Tetracycline Repressor, domain 2"/>
    <property type="match status" value="1"/>
</dbReference>
<evidence type="ECO:0000256" key="3">
    <source>
        <dbReference type="ARBA" id="ARBA00023163"/>
    </source>
</evidence>
<dbReference type="InterPro" id="IPR009057">
    <property type="entry name" value="Homeodomain-like_sf"/>
</dbReference>
<name>A0A1R4B4S0_9VIBR</name>
<dbReference type="Proteomes" id="UP000189475">
    <property type="component" value="Unassembled WGS sequence"/>
</dbReference>
<dbReference type="PRINTS" id="PR00455">
    <property type="entry name" value="HTHTETR"/>
</dbReference>
<evidence type="ECO:0000256" key="4">
    <source>
        <dbReference type="PROSITE-ProRule" id="PRU00335"/>
    </source>
</evidence>
<dbReference type="STRING" id="1918946.VPAL9027_01885"/>
<feature type="DNA-binding region" description="H-T-H motif" evidence="4">
    <location>
        <begin position="24"/>
        <end position="43"/>
    </location>
</feature>
<evidence type="ECO:0000256" key="1">
    <source>
        <dbReference type="ARBA" id="ARBA00023015"/>
    </source>
</evidence>
<dbReference type="InterPro" id="IPR001647">
    <property type="entry name" value="HTH_TetR"/>
</dbReference>
<organism evidence="6 7">
    <name type="scientific">Vibrio palustris</name>
    <dbReference type="NCBI Taxonomy" id="1918946"/>
    <lineage>
        <taxon>Bacteria</taxon>
        <taxon>Pseudomonadati</taxon>
        <taxon>Pseudomonadota</taxon>
        <taxon>Gammaproteobacteria</taxon>
        <taxon>Vibrionales</taxon>
        <taxon>Vibrionaceae</taxon>
        <taxon>Vibrio</taxon>
    </lineage>
</organism>
<dbReference type="SUPFAM" id="SSF46689">
    <property type="entry name" value="Homeodomain-like"/>
    <property type="match status" value="1"/>
</dbReference>
<dbReference type="OrthoDB" id="116240at2"/>
<protein>
    <submittedName>
        <fullName evidence="6">Putative HTH-type transcriptional regulator TtgW</fullName>
    </submittedName>
</protein>
<gene>
    <name evidence="6" type="primary">ttgW</name>
    <name evidence="6" type="ORF">VPAL9027_01885</name>
</gene>
<dbReference type="Pfam" id="PF00440">
    <property type="entry name" value="TetR_N"/>
    <property type="match status" value="1"/>
</dbReference>
<dbReference type="PANTHER" id="PTHR47506">
    <property type="entry name" value="TRANSCRIPTIONAL REGULATORY PROTEIN"/>
    <property type="match status" value="1"/>
</dbReference>
<evidence type="ECO:0000313" key="6">
    <source>
        <dbReference type="EMBL" id="SJL83906.1"/>
    </source>
</evidence>